<evidence type="ECO:0000313" key="4">
    <source>
        <dbReference type="EMBL" id="QDQ27370.1"/>
    </source>
</evidence>
<organism evidence="4 5">
    <name type="scientific">Chitinimonas arctica</name>
    <dbReference type="NCBI Taxonomy" id="2594795"/>
    <lineage>
        <taxon>Bacteria</taxon>
        <taxon>Pseudomonadati</taxon>
        <taxon>Pseudomonadota</taxon>
        <taxon>Betaproteobacteria</taxon>
        <taxon>Neisseriales</taxon>
        <taxon>Chitinibacteraceae</taxon>
        <taxon>Chitinimonas</taxon>
    </lineage>
</organism>
<dbReference type="InterPro" id="IPR006321">
    <property type="entry name" value="PilT/PilU"/>
</dbReference>
<dbReference type="SUPFAM" id="SSF52540">
    <property type="entry name" value="P-loop containing nucleoside triphosphate hydrolases"/>
    <property type="match status" value="1"/>
</dbReference>
<dbReference type="KEGG" id="cari:FNU76_13935"/>
<keyword evidence="5" id="KW-1185">Reference proteome</keyword>
<dbReference type="EMBL" id="CP041730">
    <property type="protein sequence ID" value="QDQ27370.1"/>
    <property type="molecule type" value="Genomic_DNA"/>
</dbReference>
<dbReference type="GO" id="GO:0016887">
    <property type="term" value="F:ATP hydrolysis activity"/>
    <property type="evidence" value="ECO:0007669"/>
    <property type="project" value="InterPro"/>
</dbReference>
<protein>
    <submittedName>
        <fullName evidence="4">PilT/PilU family type 4a pilus ATPase</fullName>
    </submittedName>
</protein>
<dbReference type="InterPro" id="IPR027417">
    <property type="entry name" value="P-loop_NTPase"/>
</dbReference>
<dbReference type="InterPro" id="IPR001482">
    <property type="entry name" value="T2SS/T4SS_dom"/>
</dbReference>
<comment type="similarity">
    <text evidence="1">Belongs to the GSP E family.</text>
</comment>
<dbReference type="Proteomes" id="UP000317550">
    <property type="component" value="Chromosome"/>
</dbReference>
<name>A0A516SGY2_9NEIS</name>
<accession>A0A516SGY2</accession>
<dbReference type="CDD" id="cd01131">
    <property type="entry name" value="PilT"/>
    <property type="match status" value="1"/>
</dbReference>
<dbReference type="PANTHER" id="PTHR30486">
    <property type="entry name" value="TWITCHING MOTILITY PROTEIN PILT"/>
    <property type="match status" value="1"/>
</dbReference>
<dbReference type="GO" id="GO:0005524">
    <property type="term" value="F:ATP binding"/>
    <property type="evidence" value="ECO:0007669"/>
    <property type="project" value="InterPro"/>
</dbReference>
<feature type="region of interest" description="Disordered" evidence="2">
    <location>
        <begin position="355"/>
        <end position="398"/>
    </location>
</feature>
<evidence type="ECO:0000259" key="3">
    <source>
        <dbReference type="PROSITE" id="PS00662"/>
    </source>
</evidence>
<dbReference type="PANTHER" id="PTHR30486:SF12">
    <property type="entry name" value="TYPE IV PILUS ATPASE PILU"/>
    <property type="match status" value="1"/>
</dbReference>
<dbReference type="Gene3D" id="3.30.450.90">
    <property type="match status" value="1"/>
</dbReference>
<reference evidence="5" key="1">
    <citation type="submission" date="2019-07" db="EMBL/GenBank/DDBJ databases">
        <title>Chitinimonas sp. nov., isolated from Ny-Alesund, arctica soil.</title>
        <authorList>
            <person name="Xu Q."/>
            <person name="Peng F."/>
        </authorList>
    </citation>
    <scope>NUCLEOTIDE SEQUENCE [LARGE SCALE GENOMIC DNA]</scope>
    <source>
        <strain evidence="5">R3-44</strain>
    </source>
</reference>
<gene>
    <name evidence="4" type="ORF">FNU76_13935</name>
</gene>
<dbReference type="Pfam" id="PF00437">
    <property type="entry name" value="T2SSE"/>
    <property type="match status" value="1"/>
</dbReference>
<evidence type="ECO:0000313" key="5">
    <source>
        <dbReference type="Proteomes" id="UP000317550"/>
    </source>
</evidence>
<evidence type="ECO:0000256" key="2">
    <source>
        <dbReference type="SAM" id="MobiDB-lite"/>
    </source>
</evidence>
<sequence>MNLLPFFKMMSERQASDLFVTAGSPVQVKIQGVLYPVNKQVLDGSHVKALAYELMTEDQQSTFEAEWEMNFGHLVEGVGNFRVNVFKQRGSMAIVVRYIKAVSPTIDDLRLPDALKSLIMEKRGLIFVVGSTGSGKTSTITAMIEHRNTTTPGHILTIEDPVEYIYPHRKSIISQREVGIDTHSFSDALKNAMREAPDVLMIGEIRDKMTMQHALTYAQAGHLIVSTLHANNSYHSMNRIINFFPHEARESLLMDLSVALKAVISQRLVKNKQGQLTPAVEVMVNSSRIAELIKGGDIDQMKEAMEQSLYQGSQTFEQALYKLYRDGEISYDEAMANADSATNLAWLINNAQSQEEIEADRSKKRQQNEARGQVKPANRPAHPSRKSASISTCTEPST</sequence>
<dbReference type="PROSITE" id="PS00662">
    <property type="entry name" value="T2SP_E"/>
    <property type="match status" value="1"/>
</dbReference>
<dbReference type="RefSeq" id="WP_144278763.1">
    <property type="nucleotide sequence ID" value="NZ_CP041730.1"/>
</dbReference>
<proteinExistence type="inferred from homology"/>
<dbReference type="InterPro" id="IPR050921">
    <property type="entry name" value="T4SS_GSP_E_ATPase"/>
</dbReference>
<feature type="domain" description="Bacterial type II secretion system protein E" evidence="3">
    <location>
        <begin position="193"/>
        <end position="207"/>
    </location>
</feature>
<dbReference type="OrthoDB" id="9805147at2"/>
<dbReference type="AlphaFoldDB" id="A0A516SGY2"/>
<dbReference type="Gene3D" id="3.40.50.300">
    <property type="entry name" value="P-loop containing nucleotide triphosphate hydrolases"/>
    <property type="match status" value="1"/>
</dbReference>
<dbReference type="NCBIfam" id="TIGR01420">
    <property type="entry name" value="pilT_fam"/>
    <property type="match status" value="1"/>
</dbReference>
<feature type="compositionally biased region" description="Polar residues" evidence="2">
    <location>
        <begin position="386"/>
        <end position="398"/>
    </location>
</feature>
<evidence type="ECO:0000256" key="1">
    <source>
        <dbReference type="ARBA" id="ARBA00006611"/>
    </source>
</evidence>